<evidence type="ECO:0000259" key="4">
    <source>
        <dbReference type="Pfam" id="PF00933"/>
    </source>
</evidence>
<dbReference type="EMBL" id="DF820459">
    <property type="protein sequence ID" value="GAK52762.1"/>
    <property type="molecule type" value="Genomic_DNA"/>
</dbReference>
<dbReference type="GO" id="GO:0004553">
    <property type="term" value="F:hydrolase activity, hydrolyzing O-glycosyl compounds"/>
    <property type="evidence" value="ECO:0007669"/>
    <property type="project" value="InterPro"/>
</dbReference>
<dbReference type="HOGENOM" id="CLU_008392_0_3_0"/>
<keyword evidence="6" id="KW-1185">Reference proteome</keyword>
<dbReference type="SUPFAM" id="SSF51445">
    <property type="entry name" value="(Trans)glycosidases"/>
    <property type="match status" value="1"/>
</dbReference>
<dbReference type="InterPro" id="IPR017853">
    <property type="entry name" value="GH"/>
</dbReference>
<proteinExistence type="inferred from homology"/>
<evidence type="ECO:0000256" key="1">
    <source>
        <dbReference type="ARBA" id="ARBA00005336"/>
    </source>
</evidence>
<accession>A0A0S6W3P2</accession>
<dbReference type="STRING" id="1499966.U14_04018"/>
<name>A0A0S6W3P2_9BACT</name>
<dbReference type="Pfam" id="PF00933">
    <property type="entry name" value="Glyco_hydro_3"/>
    <property type="match status" value="1"/>
</dbReference>
<evidence type="ECO:0000313" key="5">
    <source>
        <dbReference type="EMBL" id="GAK52762.1"/>
    </source>
</evidence>
<feature type="domain" description="Glycoside hydrolase family 3 N-terminal" evidence="4">
    <location>
        <begin position="4"/>
        <end position="339"/>
    </location>
</feature>
<dbReference type="PANTHER" id="PTHR30480">
    <property type="entry name" value="BETA-HEXOSAMINIDASE-RELATED"/>
    <property type="match status" value="1"/>
</dbReference>
<gene>
    <name evidence="5" type="ORF">U14_04018</name>
</gene>
<organism evidence="5">
    <name type="scientific">Candidatus Moduliflexus flocculans</name>
    <dbReference type="NCBI Taxonomy" id="1499966"/>
    <lineage>
        <taxon>Bacteria</taxon>
        <taxon>Candidatus Moduliflexota</taxon>
        <taxon>Candidatus Moduliflexia</taxon>
        <taxon>Candidatus Moduliflexales</taxon>
        <taxon>Candidatus Moduliflexaceae</taxon>
    </lineage>
</organism>
<evidence type="ECO:0000256" key="3">
    <source>
        <dbReference type="ARBA" id="ARBA00023295"/>
    </source>
</evidence>
<sequence>MPSLDVQIGQMLLVGFRGLAVDERHPIVSAIRQHHLGGVILFDFDRPSQTSLRNIESPEQVRRLTASLQAYAEIPLFIGIDQEGGRVNRLKERCGFPPTVSAQSLGQQSVEITRQHAEQTAMQLSRLGINLNFAPVVDLNRNPASPAIGRVERSFSADPNVAIAHARAWIEAHHAHGILCALKHFPGHGSAREDSHLGFVDVTTTWHSEELRPYQQLIQQGFDEMVMTAHIFHSGLDPEYPATLSRRILTGMLREELRFDGVIVSDDMQMQAIAAHYDLETAIFLAISAGVDILTFGNNLSIYDDNIPARAMEIIAKLVDNGRISSERVHASYRRIMRLKKRVI</sequence>
<comment type="similarity">
    <text evidence="1">Belongs to the glycosyl hydrolase 3 family.</text>
</comment>
<dbReference type="Gene3D" id="3.20.20.300">
    <property type="entry name" value="Glycoside hydrolase, family 3, N-terminal domain"/>
    <property type="match status" value="1"/>
</dbReference>
<reference evidence="5" key="1">
    <citation type="journal article" date="2015" name="PeerJ">
        <title>First genomic representation of candidate bacterial phylum KSB3 points to enhanced environmental sensing as a trigger of wastewater bulking.</title>
        <authorList>
            <person name="Sekiguchi Y."/>
            <person name="Ohashi A."/>
            <person name="Parks D.H."/>
            <person name="Yamauchi T."/>
            <person name="Tyson G.W."/>
            <person name="Hugenholtz P."/>
        </authorList>
    </citation>
    <scope>NUCLEOTIDE SEQUENCE [LARGE SCALE GENOMIC DNA]</scope>
</reference>
<dbReference type="GO" id="GO:0009254">
    <property type="term" value="P:peptidoglycan turnover"/>
    <property type="evidence" value="ECO:0007669"/>
    <property type="project" value="TreeGrafter"/>
</dbReference>
<keyword evidence="2 5" id="KW-0378">Hydrolase</keyword>
<dbReference type="PANTHER" id="PTHR30480:SF16">
    <property type="entry name" value="GLYCOSIDE HYDROLASE FAMILY 3 DOMAIN PROTEIN"/>
    <property type="match status" value="1"/>
</dbReference>
<dbReference type="InterPro" id="IPR036962">
    <property type="entry name" value="Glyco_hydro_3_N_sf"/>
</dbReference>
<evidence type="ECO:0000256" key="2">
    <source>
        <dbReference type="ARBA" id="ARBA00022801"/>
    </source>
</evidence>
<dbReference type="InterPro" id="IPR050226">
    <property type="entry name" value="NagZ_Beta-hexosaminidase"/>
</dbReference>
<dbReference type="GO" id="GO:0005975">
    <property type="term" value="P:carbohydrate metabolic process"/>
    <property type="evidence" value="ECO:0007669"/>
    <property type="project" value="InterPro"/>
</dbReference>
<dbReference type="InterPro" id="IPR001764">
    <property type="entry name" value="Glyco_hydro_3_N"/>
</dbReference>
<evidence type="ECO:0000313" key="6">
    <source>
        <dbReference type="Proteomes" id="UP000030700"/>
    </source>
</evidence>
<keyword evidence="3" id="KW-0326">Glycosidase</keyword>
<protein>
    <submittedName>
        <fullName evidence="5">Glycosyl hydrolase, family 3</fullName>
    </submittedName>
</protein>
<dbReference type="Proteomes" id="UP000030700">
    <property type="component" value="Unassembled WGS sequence"/>
</dbReference>
<dbReference type="AlphaFoldDB" id="A0A0S6W3P2"/>